<dbReference type="GO" id="GO:0009103">
    <property type="term" value="P:lipopolysaccharide biosynthetic process"/>
    <property type="evidence" value="ECO:0007669"/>
    <property type="project" value="TreeGrafter"/>
</dbReference>
<dbReference type="GO" id="GO:0016757">
    <property type="term" value="F:glycosyltransferase activity"/>
    <property type="evidence" value="ECO:0007669"/>
    <property type="project" value="InterPro"/>
</dbReference>
<reference evidence="5" key="1">
    <citation type="submission" date="2018-01" db="EMBL/GenBank/DDBJ databases">
        <authorList>
            <person name="Peeters C."/>
        </authorList>
    </citation>
    <scope>NUCLEOTIDE SEQUENCE [LARGE SCALE GENOMIC DNA]</scope>
</reference>
<organism evidence="4 5">
    <name type="scientific">Caballeronia novacaledonica</name>
    <dbReference type="NCBI Taxonomy" id="1544861"/>
    <lineage>
        <taxon>Bacteria</taxon>
        <taxon>Pseudomonadati</taxon>
        <taxon>Pseudomonadota</taxon>
        <taxon>Betaproteobacteria</taxon>
        <taxon>Burkholderiales</taxon>
        <taxon>Burkholderiaceae</taxon>
        <taxon>Caballeronia</taxon>
    </lineage>
</organism>
<dbReference type="NCBIfam" id="TIGR04047">
    <property type="entry name" value="MSMEG_0565_glyc"/>
    <property type="match status" value="1"/>
</dbReference>
<dbReference type="PANTHER" id="PTHR46401">
    <property type="entry name" value="GLYCOSYLTRANSFERASE WBBK-RELATED"/>
    <property type="match status" value="1"/>
</dbReference>
<name>A0A2U3I2V6_9BURK</name>
<evidence type="ECO:0000256" key="1">
    <source>
        <dbReference type="ARBA" id="ARBA00022679"/>
    </source>
</evidence>
<dbReference type="SUPFAM" id="SSF53756">
    <property type="entry name" value="UDP-Glycosyltransferase/glycogen phosphorylase"/>
    <property type="match status" value="1"/>
</dbReference>
<evidence type="ECO:0000259" key="2">
    <source>
        <dbReference type="Pfam" id="PF00534"/>
    </source>
</evidence>
<dbReference type="Proteomes" id="UP000238169">
    <property type="component" value="Unassembled WGS sequence"/>
</dbReference>
<dbReference type="Gene3D" id="3.40.50.2000">
    <property type="entry name" value="Glycogen Phosphorylase B"/>
    <property type="match status" value="2"/>
</dbReference>
<dbReference type="AlphaFoldDB" id="A0A2U3I2V6"/>
<dbReference type="InterPro" id="IPR028098">
    <property type="entry name" value="Glyco_trans_4-like_N"/>
</dbReference>
<protein>
    <submittedName>
        <fullName evidence="4">Glycosyl transferase, group 1</fullName>
    </submittedName>
</protein>
<evidence type="ECO:0000259" key="3">
    <source>
        <dbReference type="Pfam" id="PF13439"/>
    </source>
</evidence>
<evidence type="ECO:0000313" key="4">
    <source>
        <dbReference type="EMBL" id="SPB14431.1"/>
    </source>
</evidence>
<feature type="domain" description="Glycosyl transferase family 1" evidence="2">
    <location>
        <begin position="189"/>
        <end position="351"/>
    </location>
</feature>
<proteinExistence type="predicted"/>
<dbReference type="CDD" id="cd03801">
    <property type="entry name" value="GT4_PimA-like"/>
    <property type="match status" value="1"/>
</dbReference>
<sequence>MCAMSRLRIALLTHSVNPRGGVVHALELGRALHELGHDVTVFAPAREGEAMFRASPCRVVLARVDGETRGVAGMVEQRIGALKRVLLREDASRFDVLHAQDSIGGNALAELKEKGAIRGFVRTVHHLDHFDDVRLAHWQRRAWQDADEVLCVSETWTRTMRASYGVTAQTVANGIDRARYGASADGDTETLRARFGIGSGPVVLAVGGIEERKNTAMLLEAFASLRAWRPSAQLLLAGGASLLDHDAYMRGFLDRAAKLKLDVGNRGTPVIVTGALPDASMPALFRIADVVSMISLREGFGLVVLEALASGRPIVVSRIAPFTEYLDDRTCTFTDPHDAAAIAAALVEAIDGASSIDFLHAVPALLRRFTWQASALRHLDIYSKWLAQSQPATGTQPCQSCIS</sequence>
<feature type="domain" description="Glycosyltransferase subfamily 4-like N-terminal" evidence="3">
    <location>
        <begin position="19"/>
        <end position="179"/>
    </location>
</feature>
<dbReference type="RefSeq" id="WP_106854144.1">
    <property type="nucleotide sequence ID" value="NZ_OGTP01000004.1"/>
</dbReference>
<evidence type="ECO:0000313" key="5">
    <source>
        <dbReference type="Proteomes" id="UP000238169"/>
    </source>
</evidence>
<dbReference type="InterPro" id="IPR023986">
    <property type="entry name" value="GlycosylTfrase_MSMEG0565"/>
</dbReference>
<keyword evidence="5" id="KW-1185">Reference proteome</keyword>
<dbReference type="PANTHER" id="PTHR46401:SF2">
    <property type="entry name" value="GLYCOSYLTRANSFERASE WBBK-RELATED"/>
    <property type="match status" value="1"/>
</dbReference>
<dbReference type="OrthoDB" id="433681at2"/>
<dbReference type="Pfam" id="PF13439">
    <property type="entry name" value="Glyco_transf_4"/>
    <property type="match status" value="1"/>
</dbReference>
<dbReference type="EMBL" id="OGTP01000004">
    <property type="protein sequence ID" value="SPB14431.1"/>
    <property type="molecule type" value="Genomic_DNA"/>
</dbReference>
<gene>
    <name evidence="4" type="ORF">NOV72_01673</name>
</gene>
<keyword evidence="1 4" id="KW-0808">Transferase</keyword>
<dbReference type="Pfam" id="PF00534">
    <property type="entry name" value="Glycos_transf_1"/>
    <property type="match status" value="1"/>
</dbReference>
<dbReference type="InterPro" id="IPR001296">
    <property type="entry name" value="Glyco_trans_1"/>
</dbReference>
<accession>A0A2U3I2V6</accession>